<keyword evidence="1" id="KW-0175">Coiled coil</keyword>
<feature type="region of interest" description="Disordered" evidence="2">
    <location>
        <begin position="311"/>
        <end position="335"/>
    </location>
</feature>
<keyword evidence="3" id="KW-1133">Transmembrane helix</keyword>
<keyword evidence="5" id="KW-1185">Reference proteome</keyword>
<evidence type="ECO:0000256" key="1">
    <source>
        <dbReference type="SAM" id="Coils"/>
    </source>
</evidence>
<name>A0A8T2RHP2_CERRI</name>
<keyword evidence="3" id="KW-0812">Transmembrane</keyword>
<gene>
    <name evidence="4" type="ORF">KP509_27G032800</name>
</gene>
<proteinExistence type="predicted"/>
<evidence type="ECO:0000313" key="4">
    <source>
        <dbReference type="EMBL" id="KAH7295108.1"/>
    </source>
</evidence>
<feature type="coiled-coil region" evidence="1">
    <location>
        <begin position="141"/>
        <end position="205"/>
    </location>
</feature>
<reference evidence="4 5" key="1">
    <citation type="submission" date="2021-08" db="EMBL/GenBank/DDBJ databases">
        <title>WGS assembly of Ceratopteris richardii.</title>
        <authorList>
            <person name="Marchant D.B."/>
            <person name="Chen G."/>
            <person name="Jenkins J."/>
            <person name="Shu S."/>
            <person name="Leebens-Mack J."/>
            <person name="Grimwood J."/>
            <person name="Schmutz J."/>
            <person name="Soltis P."/>
            <person name="Soltis D."/>
            <person name="Chen Z.-H."/>
        </authorList>
    </citation>
    <scope>NUCLEOTIDE SEQUENCE [LARGE SCALE GENOMIC DNA]</scope>
    <source>
        <strain evidence="4">Whitten #5841</strain>
        <tissue evidence="4">Leaf</tissue>
    </source>
</reference>
<protein>
    <submittedName>
        <fullName evidence="4">Uncharacterized protein</fullName>
    </submittedName>
</protein>
<evidence type="ECO:0000256" key="2">
    <source>
        <dbReference type="SAM" id="MobiDB-lite"/>
    </source>
</evidence>
<evidence type="ECO:0000313" key="5">
    <source>
        <dbReference type="Proteomes" id="UP000825935"/>
    </source>
</evidence>
<dbReference type="EMBL" id="CM035432">
    <property type="protein sequence ID" value="KAH7295108.1"/>
    <property type="molecule type" value="Genomic_DNA"/>
</dbReference>
<dbReference type="AlphaFoldDB" id="A0A8T2RHP2"/>
<dbReference type="OrthoDB" id="1915088at2759"/>
<organism evidence="4 5">
    <name type="scientific">Ceratopteris richardii</name>
    <name type="common">Triangle waterfern</name>
    <dbReference type="NCBI Taxonomy" id="49495"/>
    <lineage>
        <taxon>Eukaryota</taxon>
        <taxon>Viridiplantae</taxon>
        <taxon>Streptophyta</taxon>
        <taxon>Embryophyta</taxon>
        <taxon>Tracheophyta</taxon>
        <taxon>Polypodiopsida</taxon>
        <taxon>Polypodiidae</taxon>
        <taxon>Polypodiales</taxon>
        <taxon>Pteridineae</taxon>
        <taxon>Pteridaceae</taxon>
        <taxon>Parkerioideae</taxon>
        <taxon>Ceratopteris</taxon>
    </lineage>
</organism>
<keyword evidence="3" id="KW-0472">Membrane</keyword>
<comment type="caution">
    <text evidence="4">The sequence shown here is derived from an EMBL/GenBank/DDBJ whole genome shotgun (WGS) entry which is preliminary data.</text>
</comment>
<feature type="coiled-coil region" evidence="1">
    <location>
        <begin position="38"/>
        <end position="107"/>
    </location>
</feature>
<evidence type="ECO:0000256" key="3">
    <source>
        <dbReference type="SAM" id="Phobius"/>
    </source>
</evidence>
<accession>A0A8T2RHP2</accession>
<sequence>MKQLGDNVAGLQSLDNKLQILDAQVQSLTPRLDTLEEAAKISDNVEALEEVVKRIEGNQSSQLQSLESLSQKVDVLLLDIEEQNDKLHALEEQTEQLKLKLEQTTNSHASDLDALQQYCKNLRSDFESKLLVDVGKHSADEELSEAARAKIEAAVAELQNRVQKKADLDDLQRVTQSTQNVKDACEKMESNMIELQSQLKRLNAGSRRASRLSLAGSLVPTESQLQMLVSNSKFNSLEDLNPNLVEEITKDLKEAIEKHNKELEKVQKDFGIFGKSLLKLSGHQDGEAKSEDNYPTDKLIKIFEGFADGSPLASPSASEKVASEAPVNNNPGKKDLKEGVGMVDSSMQQDSSTINPDQISEKKDVLVGTVDSMDDDAVLQAINEALKANKFEPKGNSKAIAKLQEDLEKLRLSFKEMDNSIPPLKDGLAIKADKRDLQKLVRFVKEQLERPENAIFTGKPLYGFKCMSCDHAINKLSRVTGDSKPTNRMPPQILPMLSAERIYSLVSLSILVSWILFTSIYIVIYETSTE</sequence>
<dbReference type="Proteomes" id="UP000825935">
    <property type="component" value="Chromosome 27"/>
</dbReference>
<feature type="transmembrane region" description="Helical" evidence="3">
    <location>
        <begin position="502"/>
        <end position="524"/>
    </location>
</feature>